<organism evidence="2 3">
    <name type="scientific">Arcicella rigui</name>
    <dbReference type="NCBI Taxonomy" id="797020"/>
    <lineage>
        <taxon>Bacteria</taxon>
        <taxon>Pseudomonadati</taxon>
        <taxon>Bacteroidota</taxon>
        <taxon>Cytophagia</taxon>
        <taxon>Cytophagales</taxon>
        <taxon>Flectobacillaceae</taxon>
        <taxon>Arcicella</taxon>
    </lineage>
</organism>
<dbReference type="Pfam" id="PF07995">
    <property type="entry name" value="GSDH"/>
    <property type="match status" value="1"/>
</dbReference>
<gene>
    <name evidence="2" type="ORF">VB248_12270</name>
</gene>
<proteinExistence type="predicted"/>
<comment type="caution">
    <text evidence="2">The sequence shown here is derived from an EMBL/GenBank/DDBJ whole genome shotgun (WGS) entry which is preliminary data.</text>
</comment>
<dbReference type="RefSeq" id="WP_323297077.1">
    <property type="nucleotide sequence ID" value="NZ_JAYFUM010000013.1"/>
</dbReference>
<dbReference type="InterPro" id="IPR012938">
    <property type="entry name" value="Glc/Sorbosone_DH"/>
</dbReference>
<sequence>MKQPNLRSLILPFTAGLCLFFESSFISSRSSENPKPNIPTQIGTTALKIDTVASGLKVPWGMVFLPNGDMLVTERTGQLRIIQQGKLNPEPIKGLPAILSKGQGGLFDIMLHPKYKQNGWIYFTYSSPAADGEVGKGSNTALMRAKLVGNTLTEQKVIFKASPNVSTNHHYGGRIAFDKAGFLYLTIGERGQQDEAQKLTNYQGKVIRLHDDGTVPKDNPYVGNAEAKPEIFSYGHRNPQGFVLNPWTGDLWEHEHGPQGGDEVNILKKGANYGWPVITYGIGYDNSIISPDTAREGMEQPVIYYRPSIAPCGMTFVTSNKFPNWKGNLLVGSLKFHYLKRCIIKNNKVVSQETILENIGRVRDIKEGPDGNIYIAIESSGTIVKVSPAK</sequence>
<feature type="domain" description="Glucose/Sorbosone dehydrogenase" evidence="1">
    <location>
        <begin position="56"/>
        <end position="384"/>
    </location>
</feature>
<dbReference type="PANTHER" id="PTHR19328">
    <property type="entry name" value="HEDGEHOG-INTERACTING PROTEIN"/>
    <property type="match status" value="1"/>
</dbReference>
<protein>
    <submittedName>
        <fullName evidence="2">PQQ-dependent sugar dehydrogenase</fullName>
        <ecNumber evidence="2">1.1.5.-</ecNumber>
    </submittedName>
</protein>
<evidence type="ECO:0000259" key="1">
    <source>
        <dbReference type="Pfam" id="PF07995"/>
    </source>
</evidence>
<name>A0ABU5QBD7_9BACT</name>
<keyword evidence="3" id="KW-1185">Reference proteome</keyword>
<dbReference type="SUPFAM" id="SSF50952">
    <property type="entry name" value="Soluble quinoprotein glucose dehydrogenase"/>
    <property type="match status" value="1"/>
</dbReference>
<keyword evidence="2" id="KW-0560">Oxidoreductase</keyword>
<reference evidence="2 3" key="1">
    <citation type="submission" date="2023-12" db="EMBL/GenBank/DDBJ databases">
        <title>Novel species of the genus Arcicella isolated from rivers.</title>
        <authorList>
            <person name="Lu H."/>
        </authorList>
    </citation>
    <scope>NUCLEOTIDE SEQUENCE [LARGE SCALE GENOMIC DNA]</scope>
    <source>
        <strain evidence="2 3">KCTC 23307</strain>
    </source>
</reference>
<accession>A0ABU5QBD7</accession>
<dbReference type="PANTHER" id="PTHR19328:SF75">
    <property type="entry name" value="ALDOSE SUGAR DEHYDROGENASE YLII"/>
    <property type="match status" value="1"/>
</dbReference>
<dbReference type="EC" id="1.1.5.-" evidence="2"/>
<dbReference type="EMBL" id="JAYFUM010000013">
    <property type="protein sequence ID" value="MEA5139918.1"/>
    <property type="molecule type" value="Genomic_DNA"/>
</dbReference>
<dbReference type="InterPro" id="IPR011042">
    <property type="entry name" value="6-blade_b-propeller_TolB-like"/>
</dbReference>
<dbReference type="Gene3D" id="2.120.10.30">
    <property type="entry name" value="TolB, C-terminal domain"/>
    <property type="match status" value="1"/>
</dbReference>
<dbReference type="InterPro" id="IPR011041">
    <property type="entry name" value="Quinoprot_gluc/sorb_DH_b-prop"/>
</dbReference>
<evidence type="ECO:0000313" key="3">
    <source>
        <dbReference type="Proteomes" id="UP001302949"/>
    </source>
</evidence>
<dbReference type="GO" id="GO:0016491">
    <property type="term" value="F:oxidoreductase activity"/>
    <property type="evidence" value="ECO:0007669"/>
    <property type="project" value="UniProtKB-KW"/>
</dbReference>
<evidence type="ECO:0000313" key="2">
    <source>
        <dbReference type="EMBL" id="MEA5139918.1"/>
    </source>
</evidence>
<dbReference type="Proteomes" id="UP001302949">
    <property type="component" value="Unassembled WGS sequence"/>
</dbReference>